<dbReference type="GO" id="GO:0046872">
    <property type="term" value="F:metal ion binding"/>
    <property type="evidence" value="ECO:0007669"/>
    <property type="project" value="UniProtKB-KW"/>
</dbReference>
<dbReference type="EMBL" id="JRFJ01000001">
    <property type="protein sequence ID" value="KHJ56231.1"/>
    <property type="molecule type" value="Genomic_DNA"/>
</dbReference>
<dbReference type="RefSeq" id="WP_039189749.1">
    <property type="nucleotide sequence ID" value="NZ_JRFJ01000001.1"/>
</dbReference>
<keyword evidence="7 9" id="KW-0460">Magnesium</keyword>
<comment type="pathway">
    <text evidence="3 9">Cofactor biosynthesis; tetrahydrofolate biosynthesis; 7,8-dihydrofolate from 2-amino-4-hydroxy-6-hydroxymethyl-7,8-dihydropteridine diphosphate and 4-aminobenzoate: step 1/2.</text>
</comment>
<dbReference type="PROSITE" id="PS50972">
    <property type="entry name" value="PTERIN_BINDING"/>
    <property type="match status" value="1"/>
</dbReference>
<evidence type="ECO:0000256" key="4">
    <source>
        <dbReference type="ARBA" id="ARBA00012458"/>
    </source>
</evidence>
<feature type="domain" description="Pterin-binding" evidence="10">
    <location>
        <begin position="25"/>
        <end position="273"/>
    </location>
</feature>
<dbReference type="AlphaFoldDB" id="A0A0B1QA29"/>
<evidence type="ECO:0000256" key="5">
    <source>
        <dbReference type="ARBA" id="ARBA00022679"/>
    </source>
</evidence>
<accession>A0A0B1QA29</accession>
<dbReference type="PROSITE" id="PS00793">
    <property type="entry name" value="DHPS_2"/>
    <property type="match status" value="1"/>
</dbReference>
<dbReference type="Pfam" id="PF00809">
    <property type="entry name" value="Pterin_bind"/>
    <property type="match status" value="1"/>
</dbReference>
<reference evidence="11 12" key="1">
    <citation type="submission" date="2014-09" db="EMBL/GenBank/DDBJ databases">
        <title>Isolation and characterization of Aurantimonas altamirensis ON-56566 from clinical sample following a dog bite.</title>
        <authorList>
            <person name="Eshaghi A."/>
            <person name="Li A."/>
            <person name="Shahinas D."/>
            <person name="Bahn P."/>
            <person name="Kus J.V."/>
            <person name="Patel S.N."/>
        </authorList>
    </citation>
    <scope>NUCLEOTIDE SEQUENCE [LARGE SCALE GENOMIC DNA]</scope>
    <source>
        <strain evidence="11 12">ON-56566</strain>
    </source>
</reference>
<dbReference type="InterPro" id="IPR011005">
    <property type="entry name" value="Dihydropteroate_synth-like_sf"/>
</dbReference>
<dbReference type="Proteomes" id="UP000030826">
    <property type="component" value="Unassembled WGS sequence"/>
</dbReference>
<dbReference type="PANTHER" id="PTHR20941">
    <property type="entry name" value="FOLATE SYNTHESIS PROTEINS"/>
    <property type="match status" value="1"/>
</dbReference>
<sequence length="294" mass="31540">MTVLPLENPVWHVAHGRSLDLSGPARIMGILNVTPDSFSDGGRFGGSVERAVEAALQMVEQGADIIDIGGESTRPGATPVTPEEEQARILPVIEALVRASDCLVSVDTYRAQTAERAVAAGAHIINDVFGAQKQPDIAHVAARTGAGMCLMHTGREREKLPDVIEDQFFFYNRSIEIVTAAGVERSRLVWDPGFGFAKERDENMALMARLSELAALGLPLLVGTSRKRFVRGAIGREDPEADIATAATSVLLRERGARIFRVHAVQANRDALRVVDAVLEAVRDGDLDVGGAAT</sequence>
<dbReference type="STRING" id="370622.LA66_06525"/>
<keyword evidence="8 9" id="KW-0289">Folate biosynthesis</keyword>
<dbReference type="GO" id="GO:0046656">
    <property type="term" value="P:folic acid biosynthetic process"/>
    <property type="evidence" value="ECO:0007669"/>
    <property type="project" value="UniProtKB-KW"/>
</dbReference>
<organism evidence="11 12">
    <name type="scientific">Aureimonas altamirensis</name>
    <dbReference type="NCBI Taxonomy" id="370622"/>
    <lineage>
        <taxon>Bacteria</taxon>
        <taxon>Pseudomonadati</taxon>
        <taxon>Pseudomonadota</taxon>
        <taxon>Alphaproteobacteria</taxon>
        <taxon>Hyphomicrobiales</taxon>
        <taxon>Aurantimonadaceae</taxon>
        <taxon>Aureimonas</taxon>
    </lineage>
</organism>
<dbReference type="CDD" id="cd00739">
    <property type="entry name" value="DHPS"/>
    <property type="match status" value="1"/>
</dbReference>
<name>A0A0B1QA29_9HYPH</name>
<comment type="cofactor">
    <cofactor evidence="2 9">
        <name>Mg(2+)</name>
        <dbReference type="ChEBI" id="CHEBI:18420"/>
    </cofactor>
</comment>
<evidence type="ECO:0000256" key="3">
    <source>
        <dbReference type="ARBA" id="ARBA00004763"/>
    </source>
</evidence>
<evidence type="ECO:0000256" key="7">
    <source>
        <dbReference type="ARBA" id="ARBA00022842"/>
    </source>
</evidence>
<dbReference type="InterPro" id="IPR006390">
    <property type="entry name" value="DHP_synth_dom"/>
</dbReference>
<dbReference type="InterPro" id="IPR045031">
    <property type="entry name" value="DHP_synth-like"/>
</dbReference>
<evidence type="ECO:0000256" key="8">
    <source>
        <dbReference type="ARBA" id="ARBA00022909"/>
    </source>
</evidence>
<comment type="caution">
    <text evidence="11">The sequence shown here is derived from an EMBL/GenBank/DDBJ whole genome shotgun (WGS) entry which is preliminary data.</text>
</comment>
<protein>
    <recommendedName>
        <fullName evidence="4 9">Dihydropteroate synthase</fullName>
        <shortName evidence="9">DHPS</shortName>
        <ecNumber evidence="4 9">2.5.1.15</ecNumber>
    </recommendedName>
    <alternativeName>
        <fullName evidence="9">Dihydropteroate pyrophosphorylase</fullName>
    </alternativeName>
</protein>
<dbReference type="InterPro" id="IPR000489">
    <property type="entry name" value="Pterin-binding_dom"/>
</dbReference>
<evidence type="ECO:0000256" key="2">
    <source>
        <dbReference type="ARBA" id="ARBA00001946"/>
    </source>
</evidence>
<dbReference type="EC" id="2.5.1.15" evidence="4 9"/>
<dbReference type="SUPFAM" id="SSF51717">
    <property type="entry name" value="Dihydropteroate synthetase-like"/>
    <property type="match status" value="1"/>
</dbReference>
<keyword evidence="6 9" id="KW-0479">Metal-binding</keyword>
<evidence type="ECO:0000313" key="12">
    <source>
        <dbReference type="Proteomes" id="UP000030826"/>
    </source>
</evidence>
<dbReference type="GO" id="GO:0004156">
    <property type="term" value="F:dihydropteroate synthase activity"/>
    <property type="evidence" value="ECO:0007669"/>
    <property type="project" value="UniProtKB-EC"/>
</dbReference>
<dbReference type="PANTHER" id="PTHR20941:SF1">
    <property type="entry name" value="FOLIC ACID SYNTHESIS PROTEIN FOL1"/>
    <property type="match status" value="1"/>
</dbReference>
<comment type="catalytic activity">
    <reaction evidence="1">
        <text>(7,8-dihydropterin-6-yl)methyl diphosphate + 4-aminobenzoate = 7,8-dihydropteroate + diphosphate</text>
        <dbReference type="Rhea" id="RHEA:19949"/>
        <dbReference type="ChEBI" id="CHEBI:17836"/>
        <dbReference type="ChEBI" id="CHEBI:17839"/>
        <dbReference type="ChEBI" id="CHEBI:33019"/>
        <dbReference type="ChEBI" id="CHEBI:72950"/>
        <dbReference type="EC" id="2.5.1.15"/>
    </reaction>
</comment>
<evidence type="ECO:0000313" key="11">
    <source>
        <dbReference type="EMBL" id="KHJ56231.1"/>
    </source>
</evidence>
<dbReference type="PROSITE" id="PS00792">
    <property type="entry name" value="DHPS_1"/>
    <property type="match status" value="1"/>
</dbReference>
<proteinExistence type="inferred from homology"/>
<evidence type="ECO:0000256" key="6">
    <source>
        <dbReference type="ARBA" id="ARBA00022723"/>
    </source>
</evidence>
<dbReference type="NCBIfam" id="TIGR01496">
    <property type="entry name" value="DHPS"/>
    <property type="match status" value="1"/>
</dbReference>
<evidence type="ECO:0000259" key="10">
    <source>
        <dbReference type="PROSITE" id="PS50972"/>
    </source>
</evidence>
<evidence type="ECO:0000256" key="9">
    <source>
        <dbReference type="RuleBase" id="RU361205"/>
    </source>
</evidence>
<comment type="function">
    <text evidence="9">Catalyzes the condensation of para-aminobenzoate (pABA) with 6-hydroxymethyl-7,8-dihydropterin diphosphate (DHPt-PP) to form 7,8-dihydropteroate (H2Pte), the immediate precursor of folate derivatives.</text>
</comment>
<keyword evidence="5 9" id="KW-0808">Transferase</keyword>
<dbReference type="GO" id="GO:0046654">
    <property type="term" value="P:tetrahydrofolate biosynthetic process"/>
    <property type="evidence" value="ECO:0007669"/>
    <property type="project" value="UniProtKB-UniPathway"/>
</dbReference>
<dbReference type="Gene3D" id="3.20.20.20">
    <property type="entry name" value="Dihydropteroate synthase-like"/>
    <property type="match status" value="1"/>
</dbReference>
<dbReference type="OrthoDB" id="9811744at2"/>
<evidence type="ECO:0000256" key="1">
    <source>
        <dbReference type="ARBA" id="ARBA00000012"/>
    </source>
</evidence>
<comment type="similarity">
    <text evidence="9">Belongs to the DHPS family.</text>
</comment>
<dbReference type="UniPathway" id="UPA00077">
    <property type="reaction ID" value="UER00156"/>
</dbReference>
<gene>
    <name evidence="11" type="ORF">LA66_06525</name>
</gene>